<accession>A0A811PGP1</accession>
<dbReference type="PANTHER" id="PTHR31713:SF55">
    <property type="entry name" value="OS11G0663100 PROTEIN"/>
    <property type="match status" value="1"/>
</dbReference>
<evidence type="ECO:0000313" key="3">
    <source>
        <dbReference type="Proteomes" id="UP000604825"/>
    </source>
</evidence>
<protein>
    <recommendedName>
        <fullName evidence="1">Calmodulin binding protein central domain-containing protein</fullName>
    </recommendedName>
</protein>
<feature type="domain" description="Calmodulin binding protein central" evidence="1">
    <location>
        <begin position="37"/>
        <end position="101"/>
    </location>
</feature>
<dbReference type="OrthoDB" id="614047at2759"/>
<dbReference type="GO" id="GO:0003700">
    <property type="term" value="F:DNA-binding transcription factor activity"/>
    <property type="evidence" value="ECO:0007669"/>
    <property type="project" value="TreeGrafter"/>
</dbReference>
<dbReference type="GO" id="GO:0005516">
    <property type="term" value="F:calmodulin binding"/>
    <property type="evidence" value="ECO:0007669"/>
    <property type="project" value="InterPro"/>
</dbReference>
<sequence length="138" mass="15814">MADDDNISEKILEGISESFAVKDGRGYQKKKDLFPSLSDPIYKLKKIGENGDRHKQLEKTNINLVKDFLWFYNKDTNNLREACQNIPDHDWNIIVGHALSCKPGPERYSYRIPGTDTTIFFTSLYQIVGAEFSGKYTS</sequence>
<evidence type="ECO:0000313" key="2">
    <source>
        <dbReference type="EMBL" id="CAD6243981.1"/>
    </source>
</evidence>
<dbReference type="GO" id="GO:0005634">
    <property type="term" value="C:nucleus"/>
    <property type="evidence" value="ECO:0007669"/>
    <property type="project" value="TreeGrafter"/>
</dbReference>
<dbReference type="InterPro" id="IPR012416">
    <property type="entry name" value="CBP60"/>
</dbReference>
<dbReference type="EMBL" id="CAJGYO010000007">
    <property type="protein sequence ID" value="CAD6243981.1"/>
    <property type="molecule type" value="Genomic_DNA"/>
</dbReference>
<organism evidence="2 3">
    <name type="scientific">Miscanthus lutarioriparius</name>
    <dbReference type="NCBI Taxonomy" id="422564"/>
    <lineage>
        <taxon>Eukaryota</taxon>
        <taxon>Viridiplantae</taxon>
        <taxon>Streptophyta</taxon>
        <taxon>Embryophyta</taxon>
        <taxon>Tracheophyta</taxon>
        <taxon>Spermatophyta</taxon>
        <taxon>Magnoliopsida</taxon>
        <taxon>Liliopsida</taxon>
        <taxon>Poales</taxon>
        <taxon>Poaceae</taxon>
        <taxon>PACMAD clade</taxon>
        <taxon>Panicoideae</taxon>
        <taxon>Andropogonodae</taxon>
        <taxon>Andropogoneae</taxon>
        <taxon>Saccharinae</taxon>
        <taxon>Miscanthus</taxon>
    </lineage>
</organism>
<dbReference type="PANTHER" id="PTHR31713">
    <property type="entry name" value="OS02G0177800 PROTEIN"/>
    <property type="match status" value="1"/>
</dbReference>
<name>A0A811PGP1_9POAL</name>
<dbReference type="GO" id="GO:0043565">
    <property type="term" value="F:sequence-specific DNA binding"/>
    <property type="evidence" value="ECO:0007669"/>
    <property type="project" value="TreeGrafter"/>
</dbReference>
<dbReference type="GO" id="GO:0080142">
    <property type="term" value="P:regulation of salicylic acid biosynthetic process"/>
    <property type="evidence" value="ECO:0007669"/>
    <property type="project" value="TreeGrafter"/>
</dbReference>
<reference evidence="2" key="1">
    <citation type="submission" date="2020-10" db="EMBL/GenBank/DDBJ databases">
        <authorList>
            <person name="Han B."/>
            <person name="Lu T."/>
            <person name="Zhao Q."/>
            <person name="Huang X."/>
            <person name="Zhao Y."/>
        </authorList>
    </citation>
    <scope>NUCLEOTIDE SEQUENCE</scope>
</reference>
<dbReference type="Proteomes" id="UP000604825">
    <property type="component" value="Unassembled WGS sequence"/>
</dbReference>
<dbReference type="AlphaFoldDB" id="A0A811PGP1"/>
<keyword evidence="3" id="KW-1185">Reference proteome</keyword>
<dbReference type="Pfam" id="PF20451">
    <property type="entry name" value="Calmod_bind_M"/>
    <property type="match status" value="1"/>
</dbReference>
<evidence type="ECO:0000259" key="1">
    <source>
        <dbReference type="Pfam" id="PF20451"/>
    </source>
</evidence>
<gene>
    <name evidence="2" type="ORF">NCGR_LOCUS28863</name>
</gene>
<comment type="caution">
    <text evidence="2">The sequence shown here is derived from an EMBL/GenBank/DDBJ whole genome shotgun (WGS) entry which is preliminary data.</text>
</comment>
<dbReference type="InterPro" id="IPR046830">
    <property type="entry name" value="Calmod_bind_M"/>
</dbReference>
<proteinExistence type="predicted"/>